<evidence type="ECO:0000313" key="11">
    <source>
        <dbReference type="Proteomes" id="UP000015101"/>
    </source>
</evidence>
<dbReference type="GeneID" id="20217475"/>
<dbReference type="RefSeq" id="XP_009022228.1">
    <property type="nucleotide sequence ID" value="XM_009023980.1"/>
</dbReference>
<dbReference type="HOGENOM" id="CLU_2352557_0_0_1"/>
<dbReference type="OrthoDB" id="67566at2759"/>
<reference evidence="11" key="1">
    <citation type="submission" date="2012-12" db="EMBL/GenBank/DDBJ databases">
        <authorList>
            <person name="Hellsten U."/>
            <person name="Grimwood J."/>
            <person name="Chapman J.A."/>
            <person name="Shapiro H."/>
            <person name="Aerts A."/>
            <person name="Otillar R.P."/>
            <person name="Terry A.Y."/>
            <person name="Boore J.L."/>
            <person name="Simakov O."/>
            <person name="Marletaz F."/>
            <person name="Cho S.-J."/>
            <person name="Edsinger-Gonzales E."/>
            <person name="Havlak P."/>
            <person name="Kuo D.-H."/>
            <person name="Larsson T."/>
            <person name="Lv J."/>
            <person name="Arendt D."/>
            <person name="Savage R."/>
            <person name="Osoegawa K."/>
            <person name="de Jong P."/>
            <person name="Lindberg D.R."/>
            <person name="Seaver E.C."/>
            <person name="Weisblat D.A."/>
            <person name="Putnam N.H."/>
            <person name="Grigoriev I.V."/>
            <person name="Rokhsar D.S."/>
        </authorList>
    </citation>
    <scope>NUCLEOTIDE SEQUENCE</scope>
</reference>
<keyword evidence="7" id="KW-1133">Transmembrane helix</keyword>
<evidence type="ECO:0000313" key="9">
    <source>
        <dbReference type="EMBL" id="ESN99673.1"/>
    </source>
</evidence>
<dbReference type="EMBL" id="AMQM01011987">
    <property type="status" value="NOT_ANNOTATED_CDS"/>
    <property type="molecule type" value="Genomic_DNA"/>
</dbReference>
<dbReference type="STRING" id="6412.T1G8S8"/>
<dbReference type="GO" id="GO:0005789">
    <property type="term" value="C:endoplasmic reticulum membrane"/>
    <property type="evidence" value="ECO:0007669"/>
    <property type="project" value="UniProtKB-SubCell"/>
</dbReference>
<organism evidence="10 11">
    <name type="scientific">Helobdella robusta</name>
    <name type="common">Californian leech</name>
    <dbReference type="NCBI Taxonomy" id="6412"/>
    <lineage>
        <taxon>Eukaryota</taxon>
        <taxon>Metazoa</taxon>
        <taxon>Spiralia</taxon>
        <taxon>Lophotrochozoa</taxon>
        <taxon>Annelida</taxon>
        <taxon>Clitellata</taxon>
        <taxon>Hirudinea</taxon>
        <taxon>Rhynchobdellida</taxon>
        <taxon>Glossiphoniidae</taxon>
        <taxon>Helobdella</taxon>
    </lineage>
</organism>
<evidence type="ECO:0000256" key="6">
    <source>
        <dbReference type="ARBA" id="ARBA00022824"/>
    </source>
</evidence>
<dbReference type="PANTHER" id="PTHR12692:SF0">
    <property type="entry name" value="GH11935P"/>
    <property type="match status" value="1"/>
</dbReference>
<dbReference type="AlphaFoldDB" id="T1G8S8"/>
<dbReference type="InterPro" id="IPR021149">
    <property type="entry name" value="OligosaccharylTrfase_OST3/OST6"/>
</dbReference>
<proteinExistence type="inferred from homology"/>
<dbReference type="Pfam" id="PF04756">
    <property type="entry name" value="OST3_OST6"/>
    <property type="match status" value="1"/>
</dbReference>
<keyword evidence="5" id="KW-0732">Signal</keyword>
<dbReference type="InParanoid" id="T1G8S8"/>
<dbReference type="SUPFAM" id="SSF52833">
    <property type="entry name" value="Thioredoxin-like"/>
    <property type="match status" value="1"/>
</dbReference>
<dbReference type="CTD" id="20217475"/>
<reference evidence="10" key="3">
    <citation type="submission" date="2015-06" db="UniProtKB">
        <authorList>
            <consortium name="EnsemblMetazoa"/>
        </authorList>
    </citation>
    <scope>IDENTIFICATION</scope>
</reference>
<accession>T1G8S8</accession>
<keyword evidence="11" id="KW-1185">Reference proteome</keyword>
<evidence type="ECO:0000256" key="7">
    <source>
        <dbReference type="ARBA" id="ARBA00022989"/>
    </source>
</evidence>
<dbReference type="EMBL" id="KB097092">
    <property type="protein sequence ID" value="ESN99673.1"/>
    <property type="molecule type" value="Genomic_DNA"/>
</dbReference>
<keyword evidence="4" id="KW-0812">Transmembrane</keyword>
<comment type="function">
    <text evidence="1">Subunit of the oligosaccharyl transferase (OST) complex that catalyzes the initial transfer of a defined glycan (Glc(3)Man(9)GlcNAc(2) in eukaryotes) from the lipid carrier dolichol-pyrophosphate to an asparagine residue within an Asn-X-Ser/Thr consensus motif in nascent polypeptide chains, the first step in protein N-glycosylation. N-glycosylation occurs cotranslationally and the complex associates with the Sec61 complex at the channel-forming translocon complex that mediates protein translocation across the endoplasmic reticulum (ER). All subunits are required for a maximal enzyme activity.</text>
</comment>
<sequence>RQVNDEFHILANSWRYNQQFSSKLFFAFVDYDDSSDVFTMLDINSVPLIVHYPARGKPKKQDTFDLNKVAFSAEMMARWISERTDVAIRIFRPPSYS</sequence>
<protein>
    <submittedName>
        <fullName evidence="9 10">Uncharacterized protein</fullName>
    </submittedName>
</protein>
<evidence type="ECO:0000256" key="3">
    <source>
        <dbReference type="ARBA" id="ARBA00009561"/>
    </source>
</evidence>
<name>T1G8S8_HELRO</name>
<dbReference type="KEGG" id="hro:HELRODRAFT_93081"/>
<comment type="similarity">
    <text evidence="3">Belongs to the OST3/OST6 family.</text>
</comment>
<keyword evidence="8" id="KW-0472">Membrane</keyword>
<dbReference type="EnsemblMetazoa" id="HelroT93081">
    <property type="protein sequence ID" value="HelroP93081"/>
    <property type="gene ID" value="HelroG93081"/>
</dbReference>
<dbReference type="Gene3D" id="3.40.30.10">
    <property type="entry name" value="Glutaredoxin"/>
    <property type="match status" value="1"/>
</dbReference>
<reference evidence="9 11" key="2">
    <citation type="journal article" date="2013" name="Nature">
        <title>Insights into bilaterian evolution from three spiralian genomes.</title>
        <authorList>
            <person name="Simakov O."/>
            <person name="Marletaz F."/>
            <person name="Cho S.J."/>
            <person name="Edsinger-Gonzales E."/>
            <person name="Havlak P."/>
            <person name="Hellsten U."/>
            <person name="Kuo D.H."/>
            <person name="Larsson T."/>
            <person name="Lv J."/>
            <person name="Arendt D."/>
            <person name="Savage R."/>
            <person name="Osoegawa K."/>
            <person name="de Jong P."/>
            <person name="Grimwood J."/>
            <person name="Chapman J.A."/>
            <person name="Shapiro H."/>
            <person name="Aerts A."/>
            <person name="Otillar R.P."/>
            <person name="Terry A.Y."/>
            <person name="Boore J.L."/>
            <person name="Grigoriev I.V."/>
            <person name="Lindberg D.R."/>
            <person name="Seaver E.C."/>
            <person name="Weisblat D.A."/>
            <person name="Putnam N.H."/>
            <person name="Rokhsar D.S."/>
        </authorList>
    </citation>
    <scope>NUCLEOTIDE SEQUENCE</scope>
</reference>
<gene>
    <name evidence="10" type="primary">20217475</name>
    <name evidence="9" type="ORF">HELRODRAFT_93081</name>
</gene>
<evidence type="ECO:0000313" key="10">
    <source>
        <dbReference type="EnsemblMetazoa" id="HelroP93081"/>
    </source>
</evidence>
<keyword evidence="6" id="KW-0256">Endoplasmic reticulum</keyword>
<dbReference type="eggNOG" id="KOG2603">
    <property type="taxonomic scope" value="Eukaryota"/>
</dbReference>
<evidence type="ECO:0000256" key="4">
    <source>
        <dbReference type="ARBA" id="ARBA00022692"/>
    </source>
</evidence>
<evidence type="ECO:0000256" key="2">
    <source>
        <dbReference type="ARBA" id="ARBA00004477"/>
    </source>
</evidence>
<comment type="subcellular location">
    <subcellularLocation>
        <location evidence="2">Endoplasmic reticulum membrane</location>
        <topology evidence="2">Multi-pass membrane protein</topology>
    </subcellularLocation>
</comment>
<dbReference type="Proteomes" id="UP000015101">
    <property type="component" value="Unassembled WGS sequence"/>
</dbReference>
<evidence type="ECO:0000256" key="1">
    <source>
        <dbReference type="ARBA" id="ARBA00002791"/>
    </source>
</evidence>
<evidence type="ECO:0000256" key="5">
    <source>
        <dbReference type="ARBA" id="ARBA00022729"/>
    </source>
</evidence>
<dbReference type="OMA" id="MMARWIS"/>
<dbReference type="InterPro" id="IPR036249">
    <property type="entry name" value="Thioredoxin-like_sf"/>
</dbReference>
<dbReference type="PANTHER" id="PTHR12692">
    <property type="entry name" value="DOLICHYL-DIPHOSPHOOLIGOSACCHARIDE--PROTEIN GLYCOSYLTRANSFERASE-RELATED"/>
    <property type="match status" value="1"/>
</dbReference>
<evidence type="ECO:0000256" key="8">
    <source>
        <dbReference type="ARBA" id="ARBA00023136"/>
    </source>
</evidence>